<evidence type="ECO:0000313" key="2">
    <source>
        <dbReference type="Proteomes" id="UP001060919"/>
    </source>
</evidence>
<dbReference type="Proteomes" id="UP001060919">
    <property type="component" value="Chromosome"/>
</dbReference>
<keyword evidence="2" id="KW-1185">Reference proteome</keyword>
<organism evidence="1 2">
    <name type="scientific">Aureispira anguillae</name>
    <dbReference type="NCBI Taxonomy" id="2864201"/>
    <lineage>
        <taxon>Bacteria</taxon>
        <taxon>Pseudomonadati</taxon>
        <taxon>Bacteroidota</taxon>
        <taxon>Saprospiria</taxon>
        <taxon>Saprospirales</taxon>
        <taxon>Saprospiraceae</taxon>
        <taxon>Aureispira</taxon>
    </lineage>
</organism>
<accession>A0A915VK28</accession>
<dbReference type="RefSeq" id="WP_264790765.1">
    <property type="nucleotide sequence ID" value="NZ_AP026867.1"/>
</dbReference>
<gene>
    <name evidence="1" type="ORF">AsAng_0000630</name>
</gene>
<evidence type="ECO:0000313" key="1">
    <source>
        <dbReference type="EMBL" id="BDS09365.1"/>
    </source>
</evidence>
<protein>
    <recommendedName>
        <fullName evidence="3">DUF3244 domain-containing protein</fullName>
    </recommendedName>
</protein>
<dbReference type="KEGG" id="aup:AsAng_0000630"/>
<sequence length="117" mass="12927">MSSLKFSFLFCSIWFLTNPMFCSIAENNHLIKTPILQQSEGGGIIVMDDVIMAITLNNAQDYMTNVMVLNANQDIVFQNNSCNSHSCSFDLSSLNKGSYTVIVNTNQKDAFAATISL</sequence>
<proteinExistence type="predicted"/>
<evidence type="ECO:0008006" key="3">
    <source>
        <dbReference type="Google" id="ProtNLM"/>
    </source>
</evidence>
<dbReference type="AlphaFoldDB" id="A0A915VK28"/>
<dbReference type="EMBL" id="AP026867">
    <property type="protein sequence ID" value="BDS09365.1"/>
    <property type="molecule type" value="Genomic_DNA"/>
</dbReference>
<name>A0A915VK28_9BACT</name>
<reference evidence="1" key="1">
    <citation type="submission" date="2022-09" db="EMBL/GenBank/DDBJ databases">
        <title>Aureispira anguillicida sp. nov., isolated from Leptocephalus of Japanese eel Anguilla japonica.</title>
        <authorList>
            <person name="Yuasa K."/>
            <person name="Mekata T."/>
            <person name="Ikunari K."/>
        </authorList>
    </citation>
    <scope>NUCLEOTIDE SEQUENCE</scope>
    <source>
        <strain evidence="1">EL160426</strain>
    </source>
</reference>